<keyword evidence="3" id="KW-1185">Reference proteome</keyword>
<sequence length="275" mass="32687">MKKIAYVGNKNNFEIYKILHTRIKEVKNLNSELYHVEDKLENLDDYLKEYDAAFFEDNLKNKYDFIFKKDDLVEKIFLKKIAFKELLKYSNFKIENSNVLILETNEYFNAIYEALKENQINKIHLASIKSNNTIKLEKGEYFKNFLDIERLNNIDLIINLTDIGSMFNIDESPLKRDTNITAKFVLDLVKIPLETTLLKQFKQKGSTLINGIDLTIIEIIMLLLLLFDRKDIYYFEFIKQLHVYIYKKINPRTKDNIDEITTSKEFLKLLKGHIK</sequence>
<dbReference type="Proteomes" id="UP000002072">
    <property type="component" value="Chromosome"/>
</dbReference>
<dbReference type="Gene3D" id="3.40.50.720">
    <property type="entry name" value="NAD(P)-binding Rossmann-like Domain"/>
    <property type="match status" value="1"/>
</dbReference>
<keyword evidence="1" id="KW-0812">Transmembrane</keyword>
<gene>
    <name evidence="2" type="ordered locus">Smon_0743</name>
</gene>
<name>D1AY39_STRM9</name>
<proteinExistence type="predicted"/>
<dbReference type="eggNOG" id="COG0169">
    <property type="taxonomic scope" value="Bacteria"/>
</dbReference>
<evidence type="ECO:0000313" key="2">
    <source>
        <dbReference type="EMBL" id="ACZ01215.1"/>
    </source>
</evidence>
<dbReference type="RefSeq" id="WP_012858766.1">
    <property type="nucleotide sequence ID" value="NC_013515.1"/>
</dbReference>
<dbReference type="SUPFAM" id="SSF51735">
    <property type="entry name" value="NAD(P)-binding Rossmann-fold domains"/>
    <property type="match status" value="1"/>
</dbReference>
<dbReference type="EMBL" id="CP001779">
    <property type="protein sequence ID" value="ACZ01215.1"/>
    <property type="molecule type" value="Genomic_DNA"/>
</dbReference>
<dbReference type="InterPro" id="IPR036291">
    <property type="entry name" value="NAD(P)-bd_dom_sf"/>
</dbReference>
<keyword evidence="1" id="KW-0472">Membrane</keyword>
<reference evidence="2 3" key="1">
    <citation type="journal article" date="2009" name="Stand. Genomic Sci.">
        <title>Complete genome sequence of Streptobacillus moniliformis type strain (9901T).</title>
        <authorList>
            <person name="Nolan M."/>
            <person name="Gronow S."/>
            <person name="Lapidus A."/>
            <person name="Ivanova N."/>
            <person name="Copeland A."/>
            <person name="Lucas S."/>
            <person name="Del Rio T.G."/>
            <person name="Chen F."/>
            <person name="Tice H."/>
            <person name="Pitluck S."/>
            <person name="Cheng J.F."/>
            <person name="Sims D."/>
            <person name="Meincke L."/>
            <person name="Bruce D."/>
            <person name="Goodwin L."/>
            <person name="Brettin T."/>
            <person name="Han C."/>
            <person name="Detter J.C."/>
            <person name="Ovchinikova G."/>
            <person name="Pati A."/>
            <person name="Mavromatis K."/>
            <person name="Mikhailova N."/>
            <person name="Chen A."/>
            <person name="Palaniappan K."/>
            <person name="Land M."/>
            <person name="Hauser L."/>
            <person name="Chang Y.J."/>
            <person name="Jeffries C.D."/>
            <person name="Rohde M."/>
            <person name="Sproer C."/>
            <person name="Goker M."/>
            <person name="Bristow J."/>
            <person name="Eisen J.A."/>
            <person name="Markowitz V."/>
            <person name="Hugenholtz P."/>
            <person name="Kyrpides N.C."/>
            <person name="Klenk H.P."/>
            <person name="Chain P."/>
        </authorList>
    </citation>
    <scope>NUCLEOTIDE SEQUENCE [LARGE SCALE GENOMIC DNA]</scope>
    <source>
        <strain evidence="3">ATCC 14647 / DSM 12112 / NCTC 10651 / 9901</strain>
    </source>
</reference>
<evidence type="ECO:0000313" key="3">
    <source>
        <dbReference type="Proteomes" id="UP000002072"/>
    </source>
</evidence>
<dbReference type="AlphaFoldDB" id="D1AY39"/>
<keyword evidence="1" id="KW-1133">Transmembrane helix</keyword>
<dbReference type="STRING" id="519441.Smon_0743"/>
<organism evidence="2 3">
    <name type="scientific">Streptobacillus moniliformis (strain ATCC 14647 / DSM 12112 / NCTC 10651 / 9901)</name>
    <dbReference type="NCBI Taxonomy" id="519441"/>
    <lineage>
        <taxon>Bacteria</taxon>
        <taxon>Fusobacteriati</taxon>
        <taxon>Fusobacteriota</taxon>
        <taxon>Fusobacteriia</taxon>
        <taxon>Fusobacteriales</taxon>
        <taxon>Leptotrichiaceae</taxon>
        <taxon>Streptobacillus</taxon>
    </lineage>
</organism>
<dbReference type="OrthoDB" id="95260at2"/>
<evidence type="ECO:0000256" key="1">
    <source>
        <dbReference type="SAM" id="Phobius"/>
    </source>
</evidence>
<protein>
    <submittedName>
        <fullName evidence="2">Shikimate 5-dehydrogenase-like protein</fullName>
    </submittedName>
</protein>
<feature type="transmembrane region" description="Helical" evidence="1">
    <location>
        <begin position="208"/>
        <end position="227"/>
    </location>
</feature>
<dbReference type="KEGG" id="smf:Smon_0743"/>
<dbReference type="GeneID" id="29674249"/>
<dbReference type="HOGENOM" id="CLU_1011629_0_0_0"/>
<accession>D1AY39</accession>